<dbReference type="HOGENOM" id="CLU_689916_0_0_1"/>
<dbReference type="InParanoid" id="H3B1L6"/>
<proteinExistence type="predicted"/>
<dbReference type="PANTHER" id="PTHR47018">
    <property type="entry name" value="CXC DOMAIN-CONTAINING PROTEIN-RELATED"/>
    <property type="match status" value="1"/>
</dbReference>
<dbReference type="OMA" id="HIFLHAR"/>
<dbReference type="eggNOG" id="ENOG502QUFX">
    <property type="taxonomic scope" value="Eukaryota"/>
</dbReference>
<evidence type="ECO:0000313" key="2">
    <source>
        <dbReference type="Ensembl" id="ENSLACP00000015787.1"/>
    </source>
</evidence>
<dbReference type="EMBL" id="AFYH01028205">
    <property type="status" value="NOT_ANNOTATED_CDS"/>
    <property type="molecule type" value="Genomic_DNA"/>
</dbReference>
<reference evidence="2" key="2">
    <citation type="submission" date="2025-08" db="UniProtKB">
        <authorList>
            <consortium name="Ensembl"/>
        </authorList>
    </citation>
    <scope>IDENTIFICATION</scope>
</reference>
<feature type="signal peptide" evidence="1">
    <location>
        <begin position="1"/>
        <end position="18"/>
    </location>
</feature>
<keyword evidence="3" id="KW-1185">Reference proteome</keyword>
<dbReference type="Ensembl" id="ENSLACT00000015897.1">
    <property type="protein sequence ID" value="ENSLACP00000015787.1"/>
    <property type="gene ID" value="ENSLACG00000013903.1"/>
</dbReference>
<reference evidence="3" key="1">
    <citation type="submission" date="2011-08" db="EMBL/GenBank/DDBJ databases">
        <title>The draft genome of Latimeria chalumnae.</title>
        <authorList>
            <person name="Di Palma F."/>
            <person name="Alfoldi J."/>
            <person name="Johnson J."/>
            <person name="Berlin A."/>
            <person name="Gnerre S."/>
            <person name="Jaffe D."/>
            <person name="MacCallum I."/>
            <person name="Young S."/>
            <person name="Walker B.J."/>
            <person name="Lander E."/>
            <person name="Lindblad-Toh K."/>
        </authorList>
    </citation>
    <scope>NUCLEOTIDE SEQUENCE [LARGE SCALE GENOMIC DNA]</scope>
    <source>
        <strain evidence="3">Wild caught</strain>
    </source>
</reference>
<protein>
    <submittedName>
        <fullName evidence="2">Uncharacterized protein</fullName>
    </submittedName>
</protein>
<sequence>FWDLVLNIELLIFTLVHSFRKANFTFDLEPLSELIPYFFANDHVHYARLLPIHLRDMMSIEGKHPEVAREFLKGNFVVHKSNREFSVLVIDQTHEQNNAVVKGNRGASALTRWMVAGPDIGNPFQEFQSFMEELQRTDEYLFYESIKKNKIAFFKQVPAAGKSQMKTFDDYAREDVLPKTEAYCSKYKRTDIVYDVYRQASLKSEARSKRGKGIWRRVTRSSKTLPNWQSFLRVDDNKTELFESLADKIALLTTTNRVIVTKGENIVKNIIISQQDIAPCSHEEADTHIFLHARHATMEGNKINMINANDTDVIVVAISVLSTLKELGLEKLWIPIHEIVSAIGPAKVSGIPCFHAFSGCDIVSVFHGKGKKSAW</sequence>
<evidence type="ECO:0000256" key="1">
    <source>
        <dbReference type="SAM" id="SignalP"/>
    </source>
</evidence>
<dbReference type="Proteomes" id="UP000008672">
    <property type="component" value="Unassembled WGS sequence"/>
</dbReference>
<dbReference type="PANTHER" id="PTHR47018:SF1">
    <property type="entry name" value="TESMIN_TSO1-LIKE CXC DOMAIN-CONTAINING PROTEIN"/>
    <property type="match status" value="1"/>
</dbReference>
<organism evidence="2 3">
    <name type="scientific">Latimeria chalumnae</name>
    <name type="common">Coelacanth</name>
    <dbReference type="NCBI Taxonomy" id="7897"/>
    <lineage>
        <taxon>Eukaryota</taxon>
        <taxon>Metazoa</taxon>
        <taxon>Chordata</taxon>
        <taxon>Craniata</taxon>
        <taxon>Vertebrata</taxon>
        <taxon>Euteleostomi</taxon>
        <taxon>Coelacanthiformes</taxon>
        <taxon>Coelacanthidae</taxon>
        <taxon>Latimeria</taxon>
    </lineage>
</organism>
<feature type="chain" id="PRO_5003579727" evidence="1">
    <location>
        <begin position="19"/>
        <end position="375"/>
    </location>
</feature>
<reference evidence="2" key="3">
    <citation type="submission" date="2025-09" db="UniProtKB">
        <authorList>
            <consortium name="Ensembl"/>
        </authorList>
    </citation>
    <scope>IDENTIFICATION</scope>
</reference>
<dbReference type="GeneTree" id="ENSGT00940000171350"/>
<name>H3B1L6_LATCH</name>
<dbReference type="AlphaFoldDB" id="H3B1L6"/>
<keyword evidence="1" id="KW-0732">Signal</keyword>
<evidence type="ECO:0000313" key="3">
    <source>
        <dbReference type="Proteomes" id="UP000008672"/>
    </source>
</evidence>
<accession>H3B1L6</accession>